<dbReference type="EMBL" id="CP091430">
    <property type="protein sequence ID" value="UVI28797.1"/>
    <property type="molecule type" value="Genomic_DNA"/>
</dbReference>
<evidence type="ECO:0000256" key="6">
    <source>
        <dbReference type="SAM" id="MobiDB-lite"/>
    </source>
</evidence>
<keyword evidence="2" id="KW-0732">Signal</keyword>
<evidence type="ECO:0000256" key="5">
    <source>
        <dbReference type="ARBA" id="ARBA00023288"/>
    </source>
</evidence>
<feature type="region of interest" description="Disordered" evidence="6">
    <location>
        <begin position="39"/>
        <end position="70"/>
    </location>
</feature>
<dbReference type="Proteomes" id="UP001057877">
    <property type="component" value="Chromosome"/>
</dbReference>
<dbReference type="RefSeq" id="WP_258384885.1">
    <property type="nucleotide sequence ID" value="NZ_CP091430.1"/>
</dbReference>
<organism evidence="7 8">
    <name type="scientific">Paenibacillus spongiae</name>
    <dbReference type="NCBI Taxonomy" id="2909671"/>
    <lineage>
        <taxon>Bacteria</taxon>
        <taxon>Bacillati</taxon>
        <taxon>Bacillota</taxon>
        <taxon>Bacilli</taxon>
        <taxon>Bacillales</taxon>
        <taxon>Paenibacillaceae</taxon>
        <taxon>Paenibacillus</taxon>
    </lineage>
</organism>
<protein>
    <submittedName>
        <fullName evidence="7">Extracellular solute-binding protein</fullName>
    </submittedName>
</protein>
<keyword evidence="8" id="KW-1185">Reference proteome</keyword>
<evidence type="ECO:0000256" key="1">
    <source>
        <dbReference type="ARBA" id="ARBA00022475"/>
    </source>
</evidence>
<evidence type="ECO:0000313" key="7">
    <source>
        <dbReference type="EMBL" id="UVI28797.1"/>
    </source>
</evidence>
<dbReference type="PROSITE" id="PS51257">
    <property type="entry name" value="PROKAR_LIPOPROTEIN"/>
    <property type="match status" value="1"/>
</dbReference>
<evidence type="ECO:0000256" key="3">
    <source>
        <dbReference type="ARBA" id="ARBA00023136"/>
    </source>
</evidence>
<proteinExistence type="predicted"/>
<dbReference type="PANTHER" id="PTHR43649">
    <property type="entry name" value="ARABINOSE-BINDING PROTEIN-RELATED"/>
    <property type="match status" value="1"/>
</dbReference>
<dbReference type="PANTHER" id="PTHR43649:SF33">
    <property type="entry name" value="POLYGALACTURONAN_RHAMNOGALACTURONAN-BINDING PROTEIN YTCQ"/>
    <property type="match status" value="1"/>
</dbReference>
<evidence type="ECO:0000256" key="2">
    <source>
        <dbReference type="ARBA" id="ARBA00022729"/>
    </source>
</evidence>
<name>A0ABY5S7J5_9BACL</name>
<dbReference type="SUPFAM" id="SSF53850">
    <property type="entry name" value="Periplasmic binding protein-like II"/>
    <property type="match status" value="1"/>
</dbReference>
<sequence>MDERIHEEGNRSMKRTTVVALTFVLTVLIIAGCSSNNGSNSNSGNQKGLKQDTSENVSTQDADGDAAKPVPAEQVTIKLLSPFGAELSEKRYRPIEKMLPNIKLEIIEGKLEELHAQNIVPDIVVTGWGFSQYEKESSEPLDDLIKKHQFDLGALNSSLVASERASDKENRLMSLPNSNDVVVMYYNKTVFDKFGVSYPTDSMTWDDMIDAAKQMTAEREGVKYRGLEMRSEIGFGLQQFGVNLTDPATGDVLFAKDPRVIKYFELLKKIYSIPGMAEDADPFGPFLEGKVGMLLTSAQYMRWAVPADLAARIDFAAAPVWADNPGTTMVSRSYSHNMINKYSEHKDEAFQVLAAYYSPEIQTMLTRGAEEVTPLTDQDIQAQFGADLPNFQGKNVKAIFMYTPAKPPEVISTWDAHVNLDQGTFITSEMNIPEFLRVKTEEAQIKIKEAKGQQ</sequence>
<keyword evidence="4" id="KW-0564">Palmitate</keyword>
<keyword evidence="1" id="KW-1003">Cell membrane</keyword>
<dbReference type="InterPro" id="IPR006059">
    <property type="entry name" value="SBP"/>
</dbReference>
<accession>A0ABY5S7J5</accession>
<keyword evidence="3" id="KW-0472">Membrane</keyword>
<dbReference type="InterPro" id="IPR050490">
    <property type="entry name" value="Bact_solute-bd_prot1"/>
</dbReference>
<evidence type="ECO:0000313" key="8">
    <source>
        <dbReference type="Proteomes" id="UP001057877"/>
    </source>
</evidence>
<dbReference type="Pfam" id="PF01547">
    <property type="entry name" value="SBP_bac_1"/>
    <property type="match status" value="1"/>
</dbReference>
<evidence type="ECO:0000256" key="4">
    <source>
        <dbReference type="ARBA" id="ARBA00023139"/>
    </source>
</evidence>
<dbReference type="Gene3D" id="3.40.190.10">
    <property type="entry name" value="Periplasmic binding protein-like II"/>
    <property type="match status" value="1"/>
</dbReference>
<reference evidence="7" key="1">
    <citation type="submission" date="2022-01" db="EMBL/GenBank/DDBJ databases">
        <title>Paenibacillus spongiae sp. nov., isolated from marine sponge.</title>
        <authorList>
            <person name="Li Z."/>
            <person name="Zhang M."/>
        </authorList>
    </citation>
    <scope>NUCLEOTIDE SEQUENCE</scope>
    <source>
        <strain evidence="7">PHS-Z3</strain>
    </source>
</reference>
<keyword evidence="5" id="KW-0449">Lipoprotein</keyword>
<gene>
    <name evidence="7" type="ORF">L1F29_25645</name>
</gene>